<dbReference type="Proteomes" id="UP000029839">
    <property type="component" value="Unassembled WGS sequence"/>
</dbReference>
<organism evidence="3 4">
    <name type="scientific">Cellulomonas carbonis T26</name>
    <dbReference type="NCBI Taxonomy" id="947969"/>
    <lineage>
        <taxon>Bacteria</taxon>
        <taxon>Bacillati</taxon>
        <taxon>Actinomycetota</taxon>
        <taxon>Actinomycetes</taxon>
        <taxon>Micrococcales</taxon>
        <taxon>Cellulomonadaceae</taxon>
        <taxon>Cellulomonas</taxon>
    </lineage>
</organism>
<sequence length="171" mass="17408">MAVLAATTGTAGTPAGRTTTRSGLRSVGGAPSRHGAGRTQVPASVEALLRRSDEELVAAQLSPEPAARFVHAHLAALRAGAAVLELAPRPARRTRPRPVWELVADAAPELAAQAAWFAGGAALRAAVEAGRADDVPDERADTAVAAAEAFQDAVRGVVAAWSGADRVPRAS</sequence>
<keyword evidence="4" id="KW-1185">Reference proteome</keyword>
<evidence type="ECO:0000313" key="4">
    <source>
        <dbReference type="Proteomes" id="UP000029839"/>
    </source>
</evidence>
<reference evidence="3 4" key="1">
    <citation type="submission" date="2013-08" db="EMBL/GenBank/DDBJ databases">
        <title>Genome sequencing of Cellulomonas carbonis T26.</title>
        <authorList>
            <person name="Chen F."/>
            <person name="Li Y."/>
            <person name="Wang G."/>
        </authorList>
    </citation>
    <scope>NUCLEOTIDE SEQUENCE [LARGE SCALE GENOMIC DNA]</scope>
    <source>
        <strain evidence="3 4">T26</strain>
    </source>
</reference>
<proteinExistence type="predicted"/>
<dbReference type="EMBL" id="AXCY01000008">
    <property type="protein sequence ID" value="KGM12117.1"/>
    <property type="molecule type" value="Genomic_DNA"/>
</dbReference>
<name>A0A0A0BWQ2_9CELL</name>
<dbReference type="AlphaFoldDB" id="A0A0A0BWQ2"/>
<evidence type="ECO:0000256" key="1">
    <source>
        <dbReference type="SAM" id="MobiDB-lite"/>
    </source>
</evidence>
<feature type="domain" description="SAV-6107-like HEPN" evidence="2">
    <location>
        <begin position="59"/>
        <end position="155"/>
    </location>
</feature>
<feature type="compositionally biased region" description="Low complexity" evidence="1">
    <location>
        <begin position="1"/>
        <end position="23"/>
    </location>
</feature>
<comment type="caution">
    <text evidence="3">The sequence shown here is derived from an EMBL/GenBank/DDBJ whole genome shotgun (WGS) entry which is preliminary data.</text>
</comment>
<gene>
    <name evidence="3" type="ORF">N868_01725</name>
</gene>
<evidence type="ECO:0000259" key="2">
    <source>
        <dbReference type="Pfam" id="PF18726"/>
    </source>
</evidence>
<reference evidence="3 4" key="2">
    <citation type="journal article" date="2015" name="Stand. Genomic Sci.">
        <title>Draft genome sequence of Cellulomonas carbonis T26(T) and comparative analysis of six Cellulomonas genomes.</title>
        <authorList>
            <person name="Zhuang W."/>
            <person name="Zhang S."/>
            <person name="Xia X."/>
            <person name="Wang G."/>
        </authorList>
    </citation>
    <scope>NUCLEOTIDE SEQUENCE [LARGE SCALE GENOMIC DNA]</scope>
    <source>
        <strain evidence="3 4">T26</strain>
    </source>
</reference>
<feature type="region of interest" description="Disordered" evidence="1">
    <location>
        <begin position="1"/>
        <end position="40"/>
    </location>
</feature>
<dbReference type="Pfam" id="PF18726">
    <property type="entry name" value="HEPN_SAV_6107"/>
    <property type="match status" value="1"/>
</dbReference>
<accession>A0A0A0BWQ2</accession>
<protein>
    <submittedName>
        <fullName evidence="3">Colicin transporter</fullName>
    </submittedName>
</protein>
<dbReference type="InterPro" id="IPR040891">
    <property type="entry name" value="HEPN_SAV_6107"/>
</dbReference>
<evidence type="ECO:0000313" key="3">
    <source>
        <dbReference type="EMBL" id="KGM12117.1"/>
    </source>
</evidence>